<accession>A0ABQ9CK06</accession>
<comment type="caution">
    <text evidence="2">The sequence shown here is derived from an EMBL/GenBank/DDBJ whole genome shotgun (WGS) entry which is preliminary data.</text>
</comment>
<keyword evidence="3" id="KW-1185">Reference proteome</keyword>
<dbReference type="EMBL" id="WHWB01034805">
    <property type="protein sequence ID" value="KAJ7403829.1"/>
    <property type="molecule type" value="Genomic_DNA"/>
</dbReference>
<dbReference type="Proteomes" id="UP001145742">
    <property type="component" value="Unassembled WGS sequence"/>
</dbReference>
<evidence type="ECO:0000256" key="1">
    <source>
        <dbReference type="SAM" id="MobiDB-lite"/>
    </source>
</evidence>
<evidence type="ECO:0000313" key="2">
    <source>
        <dbReference type="EMBL" id="KAJ7403829.1"/>
    </source>
</evidence>
<reference evidence="2" key="1">
    <citation type="submission" date="2019-10" db="EMBL/GenBank/DDBJ databases">
        <authorList>
            <person name="Soares A.E.R."/>
            <person name="Aleixo A."/>
            <person name="Schneider P."/>
            <person name="Miyaki C.Y."/>
            <person name="Schneider M.P."/>
            <person name="Mello C."/>
            <person name="Vasconcelos A.T.R."/>
        </authorList>
    </citation>
    <scope>NUCLEOTIDE SEQUENCE</scope>
    <source>
        <tissue evidence="2">Muscle</tissue>
    </source>
</reference>
<evidence type="ECO:0000313" key="3">
    <source>
        <dbReference type="Proteomes" id="UP001145742"/>
    </source>
</evidence>
<feature type="compositionally biased region" description="Basic and acidic residues" evidence="1">
    <location>
        <begin position="53"/>
        <end position="69"/>
    </location>
</feature>
<sequence>MHLDEKSSESLLSALGRPLFPAEEHSLQSHKTHSRISALPSPELGTSGTLEEGNERRRSSREVSTEMDRKNEISVIPGYKMALIQPELRVSEKCLINLWTPMTQAPSSCVMLLQNGFTLTQVWYKCPCQMYPGYLSTEANQIFQDQMNWVLAYG</sequence>
<gene>
    <name evidence="2" type="ORF">WISP_149096</name>
</gene>
<feature type="region of interest" description="Disordered" evidence="1">
    <location>
        <begin position="23"/>
        <end position="69"/>
    </location>
</feature>
<organism evidence="2 3">
    <name type="scientific">Willisornis vidua</name>
    <name type="common">Xingu scale-backed antbird</name>
    <dbReference type="NCBI Taxonomy" id="1566151"/>
    <lineage>
        <taxon>Eukaryota</taxon>
        <taxon>Metazoa</taxon>
        <taxon>Chordata</taxon>
        <taxon>Craniata</taxon>
        <taxon>Vertebrata</taxon>
        <taxon>Euteleostomi</taxon>
        <taxon>Archelosauria</taxon>
        <taxon>Archosauria</taxon>
        <taxon>Dinosauria</taxon>
        <taxon>Saurischia</taxon>
        <taxon>Theropoda</taxon>
        <taxon>Coelurosauria</taxon>
        <taxon>Aves</taxon>
        <taxon>Neognathae</taxon>
        <taxon>Neoaves</taxon>
        <taxon>Telluraves</taxon>
        <taxon>Australaves</taxon>
        <taxon>Passeriformes</taxon>
        <taxon>Thamnophilidae</taxon>
        <taxon>Willisornis</taxon>
    </lineage>
</organism>
<name>A0ABQ9CK06_9PASS</name>
<proteinExistence type="predicted"/>
<protein>
    <submittedName>
        <fullName evidence="2">Uncharacterized protein</fullName>
    </submittedName>
</protein>